<gene>
    <name evidence="6" type="ORF">GCM10011584_14660</name>
</gene>
<dbReference type="EMBL" id="BMNI01000003">
    <property type="protein sequence ID" value="GGO88216.1"/>
    <property type="molecule type" value="Genomic_DNA"/>
</dbReference>
<evidence type="ECO:0000259" key="5">
    <source>
        <dbReference type="PROSITE" id="PS51007"/>
    </source>
</evidence>
<dbReference type="InterPro" id="IPR009056">
    <property type="entry name" value="Cyt_c-like_dom"/>
</dbReference>
<dbReference type="PANTHER" id="PTHR34301:SF8">
    <property type="entry name" value="ATPASE DOMAIN-CONTAINING PROTEIN"/>
    <property type="match status" value="1"/>
</dbReference>
<feature type="domain" description="Cytochrome c" evidence="5">
    <location>
        <begin position="166"/>
        <end position="332"/>
    </location>
</feature>
<keyword evidence="7" id="KW-1185">Reference proteome</keyword>
<sequence>MDPIRNPYAPGAGQRPPELAGRDEQLAQFDVVLERVSRGRPERSMVLTGLRGVGKTVLLNALRSAAVRKRWGTGKLEARPDQGLRRPLSSALHQAIRELGHPQQDDVDHVLGVLKAFAQREAGPAAKLAEKWNPGIDVVARKGRADSGDIEIDLVELFTDIGGLAADVGKGIAVFIDEMQDLGPDDISALCAACHEISQSGLPVIVVGAGLPHLPAVLSASKSYSERLFRYQRIDRLSRDAADAALSRPADDEDAAYTDEALEAMYAATGGYPYFIQAYGKEVWDLAPRSPITADDVKVAAPAAEAELAVGFFGSRYERATPGEREYLRAMADVAVDMAATGQGRIDDIGSVATADVAIQLGKKPQSLSPARDALLKKGLIYSAERGLIAFTVPHFGRYLLDHA</sequence>
<evidence type="ECO:0000256" key="2">
    <source>
        <dbReference type="ARBA" id="ARBA00023004"/>
    </source>
</evidence>
<feature type="region of interest" description="Disordered" evidence="4">
    <location>
        <begin position="1"/>
        <end position="21"/>
    </location>
</feature>
<dbReference type="InterPro" id="IPR027417">
    <property type="entry name" value="P-loop_NTPase"/>
</dbReference>
<evidence type="ECO:0000256" key="1">
    <source>
        <dbReference type="ARBA" id="ARBA00022723"/>
    </source>
</evidence>
<keyword evidence="2 3" id="KW-0408">Iron</keyword>
<evidence type="ECO:0000256" key="4">
    <source>
        <dbReference type="SAM" id="MobiDB-lite"/>
    </source>
</evidence>
<protein>
    <submittedName>
        <fullName evidence="6">ATPase</fullName>
    </submittedName>
</protein>
<dbReference type="PROSITE" id="PS51007">
    <property type="entry name" value="CYTC"/>
    <property type="match status" value="1"/>
</dbReference>
<dbReference type="Pfam" id="PF13191">
    <property type="entry name" value="AAA_16"/>
    <property type="match status" value="1"/>
</dbReference>
<dbReference type="Gene3D" id="3.40.50.300">
    <property type="entry name" value="P-loop containing nucleotide triphosphate hydrolases"/>
    <property type="match status" value="1"/>
</dbReference>
<dbReference type="PANTHER" id="PTHR34301">
    <property type="entry name" value="DNA-BINDING PROTEIN-RELATED"/>
    <property type="match status" value="1"/>
</dbReference>
<keyword evidence="1 3" id="KW-0479">Metal-binding</keyword>
<reference evidence="7" key="1">
    <citation type="journal article" date="2019" name="Int. J. Syst. Evol. Microbiol.">
        <title>The Global Catalogue of Microorganisms (GCM) 10K type strain sequencing project: providing services to taxonomists for standard genome sequencing and annotation.</title>
        <authorList>
            <consortium name="The Broad Institute Genomics Platform"/>
            <consortium name="The Broad Institute Genome Sequencing Center for Infectious Disease"/>
            <person name="Wu L."/>
            <person name="Ma J."/>
        </authorList>
    </citation>
    <scope>NUCLEOTIDE SEQUENCE [LARGE SCALE GENOMIC DNA]</scope>
    <source>
        <strain evidence="7">CGMCC 4.7371</strain>
    </source>
</reference>
<dbReference type="Proteomes" id="UP000655410">
    <property type="component" value="Unassembled WGS sequence"/>
</dbReference>
<evidence type="ECO:0000256" key="3">
    <source>
        <dbReference type="PROSITE-ProRule" id="PRU00433"/>
    </source>
</evidence>
<name>A0ABQ2N9I6_9ACTN</name>
<keyword evidence="3" id="KW-0349">Heme</keyword>
<proteinExistence type="predicted"/>
<dbReference type="SUPFAM" id="SSF52540">
    <property type="entry name" value="P-loop containing nucleoside triphosphate hydrolases"/>
    <property type="match status" value="1"/>
</dbReference>
<accession>A0ABQ2N9I6</accession>
<evidence type="ECO:0000313" key="6">
    <source>
        <dbReference type="EMBL" id="GGO88216.1"/>
    </source>
</evidence>
<dbReference type="RefSeq" id="WP_188783369.1">
    <property type="nucleotide sequence ID" value="NZ_BMNI01000003.1"/>
</dbReference>
<organism evidence="6 7">
    <name type="scientific">Nocardioides phosphati</name>
    <dbReference type="NCBI Taxonomy" id="1867775"/>
    <lineage>
        <taxon>Bacteria</taxon>
        <taxon>Bacillati</taxon>
        <taxon>Actinomycetota</taxon>
        <taxon>Actinomycetes</taxon>
        <taxon>Propionibacteriales</taxon>
        <taxon>Nocardioidaceae</taxon>
        <taxon>Nocardioides</taxon>
    </lineage>
</organism>
<comment type="caution">
    <text evidence="6">The sequence shown here is derived from an EMBL/GenBank/DDBJ whole genome shotgun (WGS) entry which is preliminary data.</text>
</comment>
<evidence type="ECO:0000313" key="7">
    <source>
        <dbReference type="Proteomes" id="UP000655410"/>
    </source>
</evidence>
<dbReference type="InterPro" id="IPR041664">
    <property type="entry name" value="AAA_16"/>
</dbReference>